<dbReference type="InterPro" id="IPR029063">
    <property type="entry name" value="SAM-dependent_MTases_sf"/>
</dbReference>
<evidence type="ECO:0000313" key="1">
    <source>
        <dbReference type="EMBL" id="QJA85827.1"/>
    </source>
</evidence>
<dbReference type="EMBL" id="MT142597">
    <property type="protein sequence ID" value="QJA85827.1"/>
    <property type="molecule type" value="Genomic_DNA"/>
</dbReference>
<gene>
    <name evidence="1" type="ORF">MM415B02170_0017</name>
</gene>
<sequence>MYAESAIELRNKSWGENNYIPQWVKIDDVGLDQFFTRPIIAEQCWESLCKYMTSDGANISYYNFIEPSAGLGAFYDLLPKNRRIGIDVEKFRSSYIKCDFLSWTPKKNGYSYACVGNPPFGYRAWLALLFLNHAALFSDYVGFILPMGFQSRGKSNLIDRVKGLHLVHSSPLPHDSFIDAEGKSVKINALWQIWAIKKNGKEKKPPTCNQYIDLFTVDMRKERLCGQKRMHEADFFLQRTFYKEPPTLVNSFDKVKYVCGYGIVIKCAKTKILKILRTADWRHYSNLAVHNCRHISMCHIRKALTDAGFVDA</sequence>
<dbReference type="AlphaFoldDB" id="A0A6M3KUP5"/>
<dbReference type="SUPFAM" id="SSF53335">
    <property type="entry name" value="S-adenosyl-L-methionine-dependent methyltransferases"/>
    <property type="match status" value="1"/>
</dbReference>
<accession>A0A6M3KUP5</accession>
<organism evidence="1">
    <name type="scientific">viral metagenome</name>
    <dbReference type="NCBI Taxonomy" id="1070528"/>
    <lineage>
        <taxon>unclassified sequences</taxon>
        <taxon>metagenomes</taxon>
        <taxon>organismal metagenomes</taxon>
    </lineage>
</organism>
<proteinExistence type="predicted"/>
<protein>
    <recommendedName>
        <fullName evidence="2">Methyltransferase</fullName>
    </recommendedName>
</protein>
<reference evidence="1" key="1">
    <citation type="submission" date="2020-03" db="EMBL/GenBank/DDBJ databases">
        <title>The deep terrestrial virosphere.</title>
        <authorList>
            <person name="Holmfeldt K."/>
            <person name="Nilsson E."/>
            <person name="Simone D."/>
            <person name="Lopez-Fernandez M."/>
            <person name="Wu X."/>
            <person name="de Brujin I."/>
            <person name="Lundin D."/>
            <person name="Andersson A."/>
            <person name="Bertilsson S."/>
            <person name="Dopson M."/>
        </authorList>
    </citation>
    <scope>NUCLEOTIDE SEQUENCE</scope>
    <source>
        <strain evidence="1">MM415B02170</strain>
    </source>
</reference>
<evidence type="ECO:0008006" key="2">
    <source>
        <dbReference type="Google" id="ProtNLM"/>
    </source>
</evidence>
<name>A0A6M3KUP5_9ZZZZ</name>